<feature type="domain" description="ATPase AAA-type core" evidence="1">
    <location>
        <begin position="26"/>
        <end position="299"/>
    </location>
</feature>
<sequence length="563" mass="62872">MRLTHLHIAHFRAIRNADIDVGSEVALVGQNSAGKTSVLRALNAFFNFEQEREAFESGQHTFQKSSFAVIEVTLSGAPASCTLPRVAGTNDIRARLRFRKQSQWQIVDGQSWATAPVDLHTILRQFISYAFVPLRRDHEVAGWGPGGLMERVVEASVRASRQRDHITPGIQRLGERLQKQALNKLVGQLREKTPLRGSFEYTLGYDVAPDYSVLLRNLMLRVKEGNQTVSLADSGSGTQSLAVFALYSYLAEIEHSTYILGFEEPEQNLHPQAQVQLLQRLKTLGLQVIFTTHSPTMIDALDHEQVVLCRRVPSATRDVETRLTQLPSTFFSARSLDRDDYYRFHRRRNSEFFFADFVLVTESPIDAAVMQQVFADAGVDLASASITLLSLDGVGSLSYVFHLLQGLDIDSGFVVDKDYFVPYSKSELELSRNAHGYPQYGKTLKGTSVVSWLFPKAHDRARLEAALATDHARASSMLEGVGFYCFRWSLEADLVASPTTRKRLFKELGVPPALQTEHELLVGRKKSLKKQATLVKAVTGVPTTGLPKTYRAVRRAVMEKASS</sequence>
<evidence type="ECO:0000259" key="2">
    <source>
        <dbReference type="Pfam" id="PF20469"/>
    </source>
</evidence>
<protein>
    <submittedName>
        <fullName evidence="3">ATP-dependent endonuclease</fullName>
    </submittedName>
</protein>
<dbReference type="EMBL" id="JBHMBL010000001">
    <property type="protein sequence ID" value="MFB9641308.1"/>
    <property type="molecule type" value="Genomic_DNA"/>
</dbReference>
<dbReference type="PANTHER" id="PTHR43581:SF2">
    <property type="entry name" value="EXCINUCLEASE ATPASE SUBUNIT"/>
    <property type="match status" value="1"/>
</dbReference>
<dbReference type="GO" id="GO:0004519">
    <property type="term" value="F:endonuclease activity"/>
    <property type="evidence" value="ECO:0007669"/>
    <property type="project" value="UniProtKB-KW"/>
</dbReference>
<dbReference type="Pfam" id="PF13304">
    <property type="entry name" value="AAA_21"/>
    <property type="match status" value="1"/>
</dbReference>
<dbReference type="InterPro" id="IPR027417">
    <property type="entry name" value="P-loop_NTPase"/>
</dbReference>
<dbReference type="Pfam" id="PF20469">
    <property type="entry name" value="OLD-like_TOPRIM"/>
    <property type="match status" value="1"/>
</dbReference>
<dbReference type="Proteomes" id="UP001589667">
    <property type="component" value="Unassembled WGS sequence"/>
</dbReference>
<dbReference type="SUPFAM" id="SSF52540">
    <property type="entry name" value="P-loop containing nucleoside triphosphate hydrolases"/>
    <property type="match status" value="1"/>
</dbReference>
<reference evidence="3 4" key="1">
    <citation type="submission" date="2024-09" db="EMBL/GenBank/DDBJ databases">
        <authorList>
            <person name="Sun Q."/>
            <person name="Mori K."/>
        </authorList>
    </citation>
    <scope>NUCLEOTIDE SEQUENCE [LARGE SCALE GENOMIC DNA]</scope>
    <source>
        <strain evidence="3 4">JCM 14321</strain>
    </source>
</reference>
<evidence type="ECO:0000259" key="1">
    <source>
        <dbReference type="Pfam" id="PF13304"/>
    </source>
</evidence>
<dbReference type="InterPro" id="IPR003959">
    <property type="entry name" value="ATPase_AAA_core"/>
</dbReference>
<accession>A0ABV5SLU1</accession>
<keyword evidence="4" id="KW-1185">Reference proteome</keyword>
<keyword evidence="3" id="KW-0255">Endonuclease</keyword>
<organism evidence="3 4">
    <name type="scientific">Agromyces lapidis</name>
    <dbReference type="NCBI Taxonomy" id="279574"/>
    <lineage>
        <taxon>Bacteria</taxon>
        <taxon>Bacillati</taxon>
        <taxon>Actinomycetota</taxon>
        <taxon>Actinomycetes</taxon>
        <taxon>Micrococcales</taxon>
        <taxon>Microbacteriaceae</taxon>
        <taxon>Agromyces</taxon>
    </lineage>
</organism>
<proteinExistence type="predicted"/>
<keyword evidence="3" id="KW-0378">Hydrolase</keyword>
<dbReference type="RefSeq" id="WP_157422917.1">
    <property type="nucleotide sequence ID" value="NZ_BAAANI010000006.1"/>
</dbReference>
<dbReference type="Gene3D" id="3.40.50.300">
    <property type="entry name" value="P-loop containing nucleotide triphosphate hydrolases"/>
    <property type="match status" value="1"/>
</dbReference>
<feature type="domain" description="OLD protein-like TOPRIM" evidence="2">
    <location>
        <begin position="353"/>
        <end position="418"/>
    </location>
</feature>
<name>A0ABV5SLU1_9MICO</name>
<gene>
    <name evidence="3" type="ORF">ACFFQV_03290</name>
</gene>
<dbReference type="InterPro" id="IPR051396">
    <property type="entry name" value="Bact_Antivir_Def_Nuclease"/>
</dbReference>
<dbReference type="PANTHER" id="PTHR43581">
    <property type="entry name" value="ATP/GTP PHOSPHATASE"/>
    <property type="match status" value="1"/>
</dbReference>
<evidence type="ECO:0000313" key="3">
    <source>
        <dbReference type="EMBL" id="MFB9641308.1"/>
    </source>
</evidence>
<keyword evidence="3" id="KW-0540">Nuclease</keyword>
<comment type="caution">
    <text evidence="3">The sequence shown here is derived from an EMBL/GenBank/DDBJ whole genome shotgun (WGS) entry which is preliminary data.</text>
</comment>
<evidence type="ECO:0000313" key="4">
    <source>
        <dbReference type="Proteomes" id="UP001589667"/>
    </source>
</evidence>
<dbReference type="InterPro" id="IPR034139">
    <property type="entry name" value="TOPRIM_OLD"/>
</dbReference>